<keyword evidence="3" id="KW-1185">Reference proteome</keyword>
<dbReference type="KEGG" id="slau:SLA_4410"/>
<feature type="region of interest" description="Disordered" evidence="1">
    <location>
        <begin position="22"/>
        <end position="75"/>
    </location>
</feature>
<proteinExistence type="predicted"/>
<accession>A0A169NSZ4</accession>
<evidence type="ECO:0000313" key="3">
    <source>
        <dbReference type="Proteomes" id="UP000217676"/>
    </source>
</evidence>
<gene>
    <name evidence="2" type="ORF">SLA_4410</name>
</gene>
<feature type="compositionally biased region" description="Gly residues" evidence="1">
    <location>
        <begin position="25"/>
        <end position="37"/>
    </location>
</feature>
<evidence type="ECO:0000256" key="1">
    <source>
        <dbReference type="SAM" id="MobiDB-lite"/>
    </source>
</evidence>
<name>A0A169NSZ4_STRLU</name>
<sequence>MPFRRIRATRSAAVRCTKVAMPPMLGGGRRAAGGGLRARGQRSGSFRRPVRKRVRERSSVPVKSGNGEVRPGSAA</sequence>
<evidence type="ECO:0000313" key="2">
    <source>
        <dbReference type="EMBL" id="BAU85298.1"/>
    </source>
</evidence>
<dbReference type="EMBL" id="AP017424">
    <property type="protein sequence ID" value="BAU85298.1"/>
    <property type="molecule type" value="Genomic_DNA"/>
</dbReference>
<dbReference type="AlphaFoldDB" id="A0A169NSZ4"/>
<organism evidence="2 3">
    <name type="scientific">Streptomyces laurentii</name>
    <dbReference type="NCBI Taxonomy" id="39478"/>
    <lineage>
        <taxon>Bacteria</taxon>
        <taxon>Bacillati</taxon>
        <taxon>Actinomycetota</taxon>
        <taxon>Actinomycetes</taxon>
        <taxon>Kitasatosporales</taxon>
        <taxon>Streptomycetaceae</taxon>
        <taxon>Streptomyces</taxon>
    </lineage>
</organism>
<dbReference type="Proteomes" id="UP000217676">
    <property type="component" value="Chromosome"/>
</dbReference>
<protein>
    <submittedName>
        <fullName evidence="2">Uncharacterized protein</fullName>
    </submittedName>
</protein>
<reference evidence="2 3" key="1">
    <citation type="journal article" date="2016" name="Genome Announc.">
        <title>Complete Genome Sequence of Thiostrepton-Producing Streptomyces laurentii ATCC 31255.</title>
        <authorList>
            <person name="Doi K."/>
            <person name="Fujino Y."/>
            <person name="Nagayoshi Y."/>
            <person name="Ohshima T."/>
            <person name="Ogata S."/>
        </authorList>
    </citation>
    <scope>NUCLEOTIDE SEQUENCE [LARGE SCALE GENOMIC DNA]</scope>
    <source>
        <strain evidence="2 3">ATCC 31255</strain>
    </source>
</reference>